<comment type="similarity">
    <text evidence="2">Belongs to the diacylglycerol/lipid kinase family.</text>
</comment>
<keyword evidence="5 11" id="KW-0418">Kinase</keyword>
<keyword evidence="4" id="KW-0547">Nucleotide-binding</keyword>
<dbReference type="EMBL" id="NCWY01000009">
    <property type="protein sequence ID" value="PAK95138.1"/>
    <property type="molecule type" value="Genomic_DNA"/>
</dbReference>
<keyword evidence="3 12" id="KW-0808">Transferase</keyword>
<reference evidence="11 13" key="1">
    <citation type="submission" date="2017-04" db="EMBL/GenBank/DDBJ databases">
        <title>Kefir bacterial isolates.</title>
        <authorList>
            <person name="Kim Y."/>
            <person name="Blasche S."/>
            <person name="Patil K.R."/>
        </authorList>
    </citation>
    <scope>NUCLEOTIDE SEQUENCE [LARGE SCALE GENOMIC DNA]</scope>
    <source>
        <strain evidence="11 13">OG2</strain>
    </source>
</reference>
<gene>
    <name evidence="12" type="primary">dagK_3</name>
    <name evidence="11" type="ORF">B8X04_11670</name>
    <name evidence="12" type="ORF">NCTC12391_01732</name>
</gene>
<evidence type="ECO:0000256" key="9">
    <source>
        <dbReference type="SAM" id="Phobius"/>
    </source>
</evidence>
<name>A0A269ZBE9_9MICO</name>
<dbReference type="EMBL" id="CAACXN010000015">
    <property type="protein sequence ID" value="VEW13489.1"/>
    <property type="molecule type" value="Genomic_DNA"/>
</dbReference>
<organism evidence="11 13">
    <name type="scientific">Brevibacterium casei</name>
    <dbReference type="NCBI Taxonomy" id="33889"/>
    <lineage>
        <taxon>Bacteria</taxon>
        <taxon>Bacillati</taxon>
        <taxon>Actinomycetota</taxon>
        <taxon>Actinomycetes</taxon>
        <taxon>Micrococcales</taxon>
        <taxon>Brevibacteriaceae</taxon>
        <taxon>Brevibacterium</taxon>
    </lineage>
</organism>
<dbReference type="PANTHER" id="PTHR12358">
    <property type="entry name" value="SPHINGOSINE KINASE"/>
    <property type="match status" value="1"/>
</dbReference>
<evidence type="ECO:0000313" key="13">
    <source>
        <dbReference type="Proteomes" id="UP000216867"/>
    </source>
</evidence>
<dbReference type="InterPro" id="IPR017438">
    <property type="entry name" value="ATP-NAD_kinase_N"/>
</dbReference>
<dbReference type="InterPro" id="IPR016064">
    <property type="entry name" value="NAD/diacylglycerol_kinase_sf"/>
</dbReference>
<reference evidence="12 14" key="2">
    <citation type="submission" date="2019-02" db="EMBL/GenBank/DDBJ databases">
        <authorList>
            <consortium name="Pathogen Informatics"/>
        </authorList>
    </citation>
    <scope>NUCLEOTIDE SEQUENCE [LARGE SCALE GENOMIC DNA]</scope>
    <source>
        <strain evidence="12 14">3012STDY7078520</strain>
    </source>
</reference>
<dbReference type="RefSeq" id="WP_095376384.1">
    <property type="nucleotide sequence ID" value="NZ_CAACXN010000015.1"/>
</dbReference>
<dbReference type="InterPro" id="IPR050187">
    <property type="entry name" value="Lipid_Phosphate_FormReg"/>
</dbReference>
<keyword evidence="7" id="KW-0594">Phospholipid biosynthesis</keyword>
<keyword evidence="7" id="KW-0443">Lipid metabolism</keyword>
<dbReference type="SUPFAM" id="SSF111331">
    <property type="entry name" value="NAD kinase/diacylglycerol kinase-like"/>
    <property type="match status" value="1"/>
</dbReference>
<dbReference type="Gene3D" id="2.60.200.40">
    <property type="match status" value="1"/>
</dbReference>
<evidence type="ECO:0000256" key="6">
    <source>
        <dbReference type="ARBA" id="ARBA00022840"/>
    </source>
</evidence>
<dbReference type="PROSITE" id="PS50146">
    <property type="entry name" value="DAGK"/>
    <property type="match status" value="1"/>
</dbReference>
<accession>A0A269ZBE9</accession>
<keyword evidence="9" id="KW-0812">Transmembrane</keyword>
<feature type="domain" description="DAGKc" evidence="10">
    <location>
        <begin position="57"/>
        <end position="189"/>
    </location>
</feature>
<evidence type="ECO:0000256" key="3">
    <source>
        <dbReference type="ARBA" id="ARBA00022679"/>
    </source>
</evidence>
<dbReference type="Proteomes" id="UP000386281">
    <property type="component" value="Unassembled WGS sequence"/>
</dbReference>
<dbReference type="GO" id="GO:0008654">
    <property type="term" value="P:phospholipid biosynthetic process"/>
    <property type="evidence" value="ECO:0007669"/>
    <property type="project" value="UniProtKB-KW"/>
</dbReference>
<keyword evidence="7" id="KW-0444">Lipid biosynthesis</keyword>
<comment type="cofactor">
    <cofactor evidence="1">
        <name>Mg(2+)</name>
        <dbReference type="ChEBI" id="CHEBI:18420"/>
    </cofactor>
</comment>
<dbReference type="Pfam" id="PF00781">
    <property type="entry name" value="DAGK_cat"/>
    <property type="match status" value="1"/>
</dbReference>
<proteinExistence type="inferred from homology"/>
<evidence type="ECO:0000256" key="8">
    <source>
        <dbReference type="ARBA" id="ARBA00023264"/>
    </source>
</evidence>
<evidence type="ECO:0000256" key="5">
    <source>
        <dbReference type="ARBA" id="ARBA00022777"/>
    </source>
</evidence>
<feature type="transmembrane region" description="Helical" evidence="9">
    <location>
        <begin position="12"/>
        <end position="29"/>
    </location>
</feature>
<dbReference type="Pfam" id="PF19279">
    <property type="entry name" value="YegS_C"/>
    <property type="match status" value="1"/>
</dbReference>
<evidence type="ECO:0000313" key="14">
    <source>
        <dbReference type="Proteomes" id="UP000386281"/>
    </source>
</evidence>
<dbReference type="AlphaFoldDB" id="A0A269ZBE9"/>
<dbReference type="InterPro" id="IPR045540">
    <property type="entry name" value="YegS/DAGK_C"/>
</dbReference>
<evidence type="ECO:0000256" key="7">
    <source>
        <dbReference type="ARBA" id="ARBA00023209"/>
    </source>
</evidence>
<dbReference type="GO" id="GO:0004143">
    <property type="term" value="F:ATP-dependent diacylglycerol kinase activity"/>
    <property type="evidence" value="ECO:0007669"/>
    <property type="project" value="UniProtKB-EC"/>
</dbReference>
<dbReference type="GO" id="GO:0005524">
    <property type="term" value="F:ATP binding"/>
    <property type="evidence" value="ECO:0007669"/>
    <property type="project" value="UniProtKB-KW"/>
</dbReference>
<evidence type="ECO:0000256" key="1">
    <source>
        <dbReference type="ARBA" id="ARBA00001946"/>
    </source>
</evidence>
<keyword evidence="9" id="KW-1133">Transmembrane helix</keyword>
<evidence type="ECO:0000256" key="2">
    <source>
        <dbReference type="ARBA" id="ARBA00005983"/>
    </source>
</evidence>
<dbReference type="Proteomes" id="UP000216867">
    <property type="component" value="Unassembled WGS sequence"/>
</dbReference>
<evidence type="ECO:0000259" key="10">
    <source>
        <dbReference type="PROSITE" id="PS50146"/>
    </source>
</evidence>
<keyword evidence="6" id="KW-0067">ATP-binding</keyword>
<evidence type="ECO:0000256" key="4">
    <source>
        <dbReference type="ARBA" id="ARBA00022741"/>
    </source>
</evidence>
<dbReference type="EC" id="2.7.1.107" evidence="12"/>
<evidence type="ECO:0000313" key="11">
    <source>
        <dbReference type="EMBL" id="PAK95138.1"/>
    </source>
</evidence>
<keyword evidence="9" id="KW-0472">Membrane</keyword>
<protein>
    <submittedName>
        <fullName evidence="11">Diacylglycerol kinase</fullName>
        <ecNumber evidence="12">2.7.1.107</ecNumber>
    </submittedName>
</protein>
<dbReference type="InterPro" id="IPR001206">
    <property type="entry name" value="Diacylglycerol_kinase_cat_dom"/>
</dbReference>
<sequence>MTLDLDPAILWLLIPGFLVTVVAAYLLGARNGGRRVLRRLHRFSNNHAPAGMEEVPADRYRAALVINPTKANAKNIAATAKAICRFEGWAPPLIFETTLEDAGEGAANEALEAGVDVVIAAGGDGTIRAVASALTGTATPMGIIPMGTGNLLARNLDLVLDKPEWAIRIALWGRNRDVDVGVAQISRRGDRHVFMVMTGLGFDAEVMAKTTANAKSRLGWLAYLEAGSRTLVGRPSHVKITYDDDYRVSARVRSVIGGNCGKLQGGIQLLPEAVIDDGLLDVLVVSPKNLGQWVGVAASIIGRKTRNGLHTDIRKCHNVVIESRDELEVQLDGDPAGTTKYLAMGILPSAITVKVPTTDQRKEIRAEVWPV</sequence>
<keyword evidence="8" id="KW-1208">Phospholipid metabolism</keyword>
<dbReference type="PANTHER" id="PTHR12358:SF54">
    <property type="entry name" value="SPHINGOSINE KINASE RELATED PROTEIN"/>
    <property type="match status" value="1"/>
</dbReference>
<evidence type="ECO:0000313" key="12">
    <source>
        <dbReference type="EMBL" id="VEW13489.1"/>
    </source>
</evidence>
<dbReference type="Gene3D" id="3.40.50.10330">
    <property type="entry name" value="Probable inorganic polyphosphate/atp-NAD kinase, domain 1"/>
    <property type="match status" value="1"/>
</dbReference>
<dbReference type="SMART" id="SM00046">
    <property type="entry name" value="DAGKc"/>
    <property type="match status" value="1"/>
</dbReference>